<evidence type="ECO:0000313" key="2">
    <source>
        <dbReference type="EMBL" id="MFB9681302.1"/>
    </source>
</evidence>
<protein>
    <submittedName>
        <fullName evidence="2">Uncharacterized protein</fullName>
    </submittedName>
</protein>
<dbReference type="EMBL" id="JBHMBS010000031">
    <property type="protein sequence ID" value="MFB9681302.1"/>
    <property type="molecule type" value="Genomic_DNA"/>
</dbReference>
<keyword evidence="3" id="KW-1185">Reference proteome</keyword>
<name>A0ABV5TQK9_9ACTN</name>
<comment type="caution">
    <text evidence="2">The sequence shown here is derived from an EMBL/GenBank/DDBJ whole genome shotgun (WGS) entry which is preliminary data.</text>
</comment>
<feature type="region of interest" description="Disordered" evidence="1">
    <location>
        <begin position="1"/>
        <end position="42"/>
    </location>
</feature>
<evidence type="ECO:0000256" key="1">
    <source>
        <dbReference type="SAM" id="MobiDB-lite"/>
    </source>
</evidence>
<organism evidence="2 3">
    <name type="scientific">Streptosporangium vulgare</name>
    <dbReference type="NCBI Taxonomy" id="46190"/>
    <lineage>
        <taxon>Bacteria</taxon>
        <taxon>Bacillati</taxon>
        <taxon>Actinomycetota</taxon>
        <taxon>Actinomycetes</taxon>
        <taxon>Streptosporangiales</taxon>
        <taxon>Streptosporangiaceae</taxon>
        <taxon>Streptosporangium</taxon>
    </lineage>
</organism>
<reference evidence="2 3" key="1">
    <citation type="submission" date="2024-09" db="EMBL/GenBank/DDBJ databases">
        <authorList>
            <person name="Sun Q."/>
            <person name="Mori K."/>
        </authorList>
    </citation>
    <scope>NUCLEOTIDE SEQUENCE [LARGE SCALE GENOMIC DNA]</scope>
    <source>
        <strain evidence="2 3">JCM 3028</strain>
    </source>
</reference>
<accession>A0ABV5TQK9</accession>
<proteinExistence type="predicted"/>
<gene>
    <name evidence="2" type="ORF">ACFFRH_37980</name>
</gene>
<dbReference type="Proteomes" id="UP001589610">
    <property type="component" value="Unassembled WGS sequence"/>
</dbReference>
<dbReference type="RefSeq" id="WP_344747749.1">
    <property type="nucleotide sequence ID" value="NZ_BAAAWW010000136.1"/>
</dbReference>
<sequence length="42" mass="4636">MSDPVPPAEFLEPLAEPNEEEDDDGLFVLPERPDPTQAPPHP</sequence>
<evidence type="ECO:0000313" key="3">
    <source>
        <dbReference type="Proteomes" id="UP001589610"/>
    </source>
</evidence>